<proteinExistence type="inferred from homology"/>
<dbReference type="GO" id="GO:0004814">
    <property type="term" value="F:arginine-tRNA ligase activity"/>
    <property type="evidence" value="ECO:0007669"/>
    <property type="project" value="UniProtKB-UniRule"/>
</dbReference>
<evidence type="ECO:0000259" key="14">
    <source>
        <dbReference type="SMART" id="SM01016"/>
    </source>
</evidence>
<accession>A0A1L4FT97</accession>
<keyword evidence="16" id="KW-1185">Reference proteome</keyword>
<dbReference type="SUPFAM" id="SSF47323">
    <property type="entry name" value="Anticodon-binding domain of a subclass of class I aminoacyl-tRNA synthetases"/>
    <property type="match status" value="1"/>
</dbReference>
<dbReference type="STRING" id="48003.BLA55_00590"/>
<dbReference type="OrthoDB" id="9805987at2"/>
<dbReference type="Gene3D" id="1.10.730.10">
    <property type="entry name" value="Isoleucyl-tRNA Synthetase, Domain 1"/>
    <property type="match status" value="1"/>
</dbReference>
<dbReference type="GO" id="GO:0005737">
    <property type="term" value="C:cytoplasm"/>
    <property type="evidence" value="ECO:0007669"/>
    <property type="project" value="UniProtKB-SubCell"/>
</dbReference>
<dbReference type="SMART" id="SM00836">
    <property type="entry name" value="DALR_1"/>
    <property type="match status" value="1"/>
</dbReference>
<keyword evidence="5 11" id="KW-0436">Ligase</keyword>
<dbReference type="InterPro" id="IPR008909">
    <property type="entry name" value="DALR_anticod-bd"/>
</dbReference>
<evidence type="ECO:0000256" key="1">
    <source>
        <dbReference type="ARBA" id="ARBA00004496"/>
    </source>
</evidence>
<feature type="domain" description="Arginyl tRNA synthetase N-terminal" evidence="14">
    <location>
        <begin position="5"/>
        <end position="100"/>
    </location>
</feature>
<dbReference type="PRINTS" id="PR01038">
    <property type="entry name" value="TRNASYNTHARG"/>
</dbReference>
<evidence type="ECO:0000313" key="15">
    <source>
        <dbReference type="EMBL" id="APJ38814.1"/>
    </source>
</evidence>
<dbReference type="AlphaFoldDB" id="A0A1L4FT97"/>
<keyword evidence="9 11" id="KW-0030">Aminoacyl-tRNA synthetase</keyword>
<comment type="catalytic activity">
    <reaction evidence="10 11">
        <text>tRNA(Arg) + L-arginine + ATP = L-arginyl-tRNA(Arg) + AMP + diphosphate</text>
        <dbReference type="Rhea" id="RHEA:20301"/>
        <dbReference type="Rhea" id="RHEA-COMP:9658"/>
        <dbReference type="Rhea" id="RHEA-COMP:9673"/>
        <dbReference type="ChEBI" id="CHEBI:30616"/>
        <dbReference type="ChEBI" id="CHEBI:32682"/>
        <dbReference type="ChEBI" id="CHEBI:33019"/>
        <dbReference type="ChEBI" id="CHEBI:78442"/>
        <dbReference type="ChEBI" id="CHEBI:78513"/>
        <dbReference type="ChEBI" id="CHEBI:456215"/>
        <dbReference type="EC" id="6.1.1.19"/>
    </reaction>
</comment>
<dbReference type="HAMAP" id="MF_00123">
    <property type="entry name" value="Arg_tRNA_synth"/>
    <property type="match status" value="1"/>
</dbReference>
<keyword evidence="4 11" id="KW-0963">Cytoplasm</keyword>
<evidence type="ECO:0000256" key="3">
    <source>
        <dbReference type="ARBA" id="ARBA00011245"/>
    </source>
</evidence>
<reference evidence="16" key="1">
    <citation type="submission" date="2016-10" db="EMBL/GenBank/DDBJ databases">
        <authorList>
            <person name="Beylefeld A."/>
            <person name="Abolnik C."/>
        </authorList>
    </citation>
    <scope>NUCLEOTIDE SEQUENCE [LARGE SCALE GENOMIC DNA]</scope>
    <source>
        <strain evidence="16">B359_6</strain>
    </source>
</reference>
<dbReference type="Pfam" id="PF00750">
    <property type="entry name" value="tRNA-synt_1d"/>
    <property type="match status" value="1"/>
</dbReference>
<dbReference type="FunFam" id="3.40.50.620:FF:000062">
    <property type="entry name" value="Arginine--tRNA ligase"/>
    <property type="match status" value="1"/>
</dbReference>
<dbReference type="InterPro" id="IPR005148">
    <property type="entry name" value="Arg-tRNA-synth_N"/>
</dbReference>
<dbReference type="InterPro" id="IPR009080">
    <property type="entry name" value="tRNAsynth_Ia_anticodon-bd"/>
</dbReference>
<keyword evidence="6 11" id="KW-0547">Nucleotide-binding</keyword>
<dbReference type="Pfam" id="PF03485">
    <property type="entry name" value="Arg_tRNA_synt_N"/>
    <property type="match status" value="1"/>
</dbReference>
<evidence type="ECO:0000256" key="8">
    <source>
        <dbReference type="ARBA" id="ARBA00022917"/>
    </source>
</evidence>
<dbReference type="PANTHER" id="PTHR11956:SF5">
    <property type="entry name" value="ARGININE--TRNA LIGASE, CYTOPLASMIC"/>
    <property type="match status" value="1"/>
</dbReference>
<keyword evidence="7 11" id="KW-0067">ATP-binding</keyword>
<dbReference type="EMBL" id="CP017813">
    <property type="protein sequence ID" value="APJ38814.1"/>
    <property type="molecule type" value="Genomic_DNA"/>
</dbReference>
<dbReference type="EC" id="6.1.1.19" evidence="11"/>
<dbReference type="KEGG" id="mpul:BLA55_00590"/>
<dbReference type="SMART" id="SM01016">
    <property type="entry name" value="Arg_tRNA_synt_N"/>
    <property type="match status" value="1"/>
</dbReference>
<keyword evidence="8 11" id="KW-0648">Protein biosynthesis</keyword>
<protein>
    <recommendedName>
        <fullName evidence="11">Arginine--tRNA ligase</fullName>
        <ecNumber evidence="11">6.1.1.19</ecNumber>
    </recommendedName>
    <alternativeName>
        <fullName evidence="11">Arginyl-tRNA synthetase</fullName>
        <shortName evidence="11">ArgRS</shortName>
    </alternativeName>
</protein>
<evidence type="ECO:0000256" key="6">
    <source>
        <dbReference type="ARBA" id="ARBA00022741"/>
    </source>
</evidence>
<evidence type="ECO:0000256" key="10">
    <source>
        <dbReference type="ARBA" id="ARBA00049339"/>
    </source>
</evidence>
<sequence>MNMNAKIKNMIEEIIIILQNEGVISNDCTAGTINYNLQEPNINVGDSKQYNFATNIAFLLKKYAKIPVLELAQKISIELEKNELVEKADVAAPGFINIILSDCAFVDILKNIINKEDQYGSNLIQDENVYNVEFVSANPTGFLHVGHARGAAIGDSLVRVLRHAGLKVVPEYWVNDAGNQIKVLVDSAKVRYFELFGQTLTMPEDCYKGSDIIWLAEQIKNKYGNKFLENFDQNMDEFKQICIDILLEKIRTDLAKFNVSFEIFTSEKFVRDSGLVEKTLEKIKKYTYEKDGALFLNTTEFGDDKDRVLIKSDGSFTYFTPDIAYHDIKLQRSNKLINVWGADHSGYIARLKIAMQCLGYNPEDIEIIVVQLVRLIKNGQEFKMSKRAGTSVTLEDLMDVSNPDCVRFNMLTRDPNTKFDFDIDLANSKDENNPVFTVQYAHSRANSVLTKAKVDYDFNLIPFNDKTRKLLVALDQFPDVIKTVASTYKIQLLTSYLMNLANLFNSFYSNNKILDSNHSQTLLAVTLATKRVLKLGLSLVGVSAPEKM</sequence>
<evidence type="ECO:0000256" key="4">
    <source>
        <dbReference type="ARBA" id="ARBA00022490"/>
    </source>
</evidence>
<comment type="subunit">
    <text evidence="3 11">Monomer.</text>
</comment>
<evidence type="ECO:0000259" key="13">
    <source>
        <dbReference type="SMART" id="SM00836"/>
    </source>
</evidence>
<dbReference type="InterPro" id="IPR035684">
    <property type="entry name" value="ArgRS_core"/>
</dbReference>
<dbReference type="Gene3D" id="3.40.50.620">
    <property type="entry name" value="HUPs"/>
    <property type="match status" value="1"/>
</dbReference>
<evidence type="ECO:0000256" key="2">
    <source>
        <dbReference type="ARBA" id="ARBA00005594"/>
    </source>
</evidence>
<dbReference type="SUPFAM" id="SSF55190">
    <property type="entry name" value="Arginyl-tRNA synthetase (ArgRS), N-terminal 'additional' domain"/>
    <property type="match status" value="1"/>
</dbReference>
<dbReference type="InterPro" id="IPR014729">
    <property type="entry name" value="Rossmann-like_a/b/a_fold"/>
</dbReference>
<dbReference type="PROSITE" id="PS00178">
    <property type="entry name" value="AA_TRNA_LIGASE_I"/>
    <property type="match status" value="1"/>
</dbReference>
<dbReference type="Pfam" id="PF05746">
    <property type="entry name" value="DALR_1"/>
    <property type="match status" value="1"/>
</dbReference>
<dbReference type="GO" id="GO:0006420">
    <property type="term" value="P:arginyl-tRNA aminoacylation"/>
    <property type="evidence" value="ECO:0007669"/>
    <property type="project" value="UniProtKB-UniRule"/>
</dbReference>
<dbReference type="PANTHER" id="PTHR11956">
    <property type="entry name" value="ARGINYL-TRNA SYNTHETASE"/>
    <property type="match status" value="1"/>
</dbReference>
<gene>
    <name evidence="11" type="primary">argS</name>
    <name evidence="15" type="ORF">BLA55_00590</name>
</gene>
<organism evidence="15 16">
    <name type="scientific">Mycoplasmopsis pullorum</name>
    <dbReference type="NCBI Taxonomy" id="48003"/>
    <lineage>
        <taxon>Bacteria</taxon>
        <taxon>Bacillati</taxon>
        <taxon>Mycoplasmatota</taxon>
        <taxon>Mycoplasmoidales</taxon>
        <taxon>Metamycoplasmataceae</taxon>
        <taxon>Mycoplasmopsis</taxon>
    </lineage>
</organism>
<comment type="subcellular location">
    <subcellularLocation>
        <location evidence="1 11">Cytoplasm</location>
    </subcellularLocation>
</comment>
<dbReference type="Gene3D" id="3.30.1360.70">
    <property type="entry name" value="Arginyl tRNA synthetase N-terminal domain"/>
    <property type="match status" value="1"/>
</dbReference>
<dbReference type="InterPro" id="IPR001278">
    <property type="entry name" value="Arg-tRNA-ligase"/>
</dbReference>
<dbReference type="InterPro" id="IPR036695">
    <property type="entry name" value="Arg-tRNA-synth_N_sf"/>
</dbReference>
<name>A0A1L4FT97_9BACT</name>
<dbReference type="CDD" id="cd00671">
    <property type="entry name" value="ArgRS_core"/>
    <property type="match status" value="1"/>
</dbReference>
<evidence type="ECO:0000313" key="16">
    <source>
        <dbReference type="Proteomes" id="UP000184322"/>
    </source>
</evidence>
<evidence type="ECO:0000256" key="11">
    <source>
        <dbReference type="HAMAP-Rule" id="MF_00123"/>
    </source>
</evidence>
<evidence type="ECO:0000256" key="5">
    <source>
        <dbReference type="ARBA" id="ARBA00022598"/>
    </source>
</evidence>
<feature type="short sequence motif" description="'HIGH' region" evidence="11">
    <location>
        <begin position="137"/>
        <end position="147"/>
    </location>
</feature>
<dbReference type="InterPro" id="IPR001412">
    <property type="entry name" value="aa-tRNA-synth_I_CS"/>
</dbReference>
<dbReference type="SUPFAM" id="SSF52374">
    <property type="entry name" value="Nucleotidylyl transferase"/>
    <property type="match status" value="1"/>
</dbReference>
<comment type="similarity">
    <text evidence="2 11 12">Belongs to the class-I aminoacyl-tRNA synthetase family.</text>
</comment>
<evidence type="ECO:0000256" key="7">
    <source>
        <dbReference type="ARBA" id="ARBA00022840"/>
    </source>
</evidence>
<feature type="domain" description="DALR anticodon binding" evidence="13">
    <location>
        <begin position="438"/>
        <end position="548"/>
    </location>
</feature>
<dbReference type="NCBIfam" id="TIGR00456">
    <property type="entry name" value="argS"/>
    <property type="match status" value="1"/>
</dbReference>
<dbReference type="GO" id="GO:0005524">
    <property type="term" value="F:ATP binding"/>
    <property type="evidence" value="ECO:0007669"/>
    <property type="project" value="UniProtKB-UniRule"/>
</dbReference>
<evidence type="ECO:0000256" key="12">
    <source>
        <dbReference type="RuleBase" id="RU363038"/>
    </source>
</evidence>
<dbReference type="Proteomes" id="UP000184322">
    <property type="component" value="Chromosome"/>
</dbReference>
<evidence type="ECO:0000256" key="9">
    <source>
        <dbReference type="ARBA" id="ARBA00023146"/>
    </source>
</evidence>